<comment type="caution">
    <text evidence="4">The sequence shown here is derived from an EMBL/GenBank/DDBJ whole genome shotgun (WGS) entry which is preliminary data.</text>
</comment>
<keyword evidence="5" id="KW-1185">Reference proteome</keyword>
<feature type="chain" id="PRO_5024355266" evidence="1">
    <location>
        <begin position="23"/>
        <end position="466"/>
    </location>
</feature>
<gene>
    <name evidence="4" type="ORF">F0145_12800</name>
</gene>
<organism evidence="4 5">
    <name type="scientific">Adhaeribacter rhizoryzae</name>
    <dbReference type="NCBI Taxonomy" id="2607907"/>
    <lineage>
        <taxon>Bacteria</taxon>
        <taxon>Pseudomonadati</taxon>
        <taxon>Bacteroidota</taxon>
        <taxon>Cytophagia</taxon>
        <taxon>Cytophagales</taxon>
        <taxon>Hymenobacteraceae</taxon>
        <taxon>Adhaeribacter</taxon>
    </lineage>
</organism>
<sequence length="466" mass="51078">MKKVFICLISAGLAFSSNSLLAQTQKQTPPAGGEPRNFTLPAKQEFSLPNGLQATLVPYGEIPKVTISLVIQVGNVHEQATQNGLADITGQLLREGSTTQNAKQIAEKVARMGGSLDVSVGANQTTISGAVLSEYGPELVKIMADLVRNPAFPQSEIERIKSDLKRNMNLARSQPSQQAQTKFRMSLYKGHPYGRDLPTDAQINAFNVDQVRDFYQQQFGAQRSAIYAAGKFDAAAMRQAITTALDGWQQGPAPQIPIAKPNTQADLLVIDRPGAPQSTLVIGLPVVDPSHPDYLRLRVTNSLLGGSFGSRITRNIRENKGYTYSPRSIIGARYRVADWAEVADVTTEHTGNSLKEIVYEIEQLQKEAPTPDELKGVQNYEAGVFVLQNSTPGGIINQLNFIDLHGLPDSYLTNQVQNIHAITPEQIKETTKKYVRPEDMTMVVVGDKKVIDPQLKKFQAGRKKAM</sequence>
<dbReference type="Proteomes" id="UP000323426">
    <property type="component" value="Unassembled WGS sequence"/>
</dbReference>
<dbReference type="Gene3D" id="3.30.830.10">
    <property type="entry name" value="Metalloenzyme, LuxS/M16 peptidase-like"/>
    <property type="match status" value="2"/>
</dbReference>
<dbReference type="Pfam" id="PF05193">
    <property type="entry name" value="Peptidase_M16_C"/>
    <property type="match status" value="1"/>
</dbReference>
<dbReference type="InterPro" id="IPR011765">
    <property type="entry name" value="Pept_M16_N"/>
</dbReference>
<dbReference type="InterPro" id="IPR011249">
    <property type="entry name" value="Metalloenz_LuxS/M16"/>
</dbReference>
<dbReference type="SUPFAM" id="SSF63411">
    <property type="entry name" value="LuxS/MPP-like metallohydrolase"/>
    <property type="match status" value="2"/>
</dbReference>
<evidence type="ECO:0000259" key="2">
    <source>
        <dbReference type="Pfam" id="PF00675"/>
    </source>
</evidence>
<evidence type="ECO:0000259" key="3">
    <source>
        <dbReference type="Pfam" id="PF05193"/>
    </source>
</evidence>
<name>A0A5M6DHQ7_9BACT</name>
<evidence type="ECO:0000256" key="1">
    <source>
        <dbReference type="SAM" id="SignalP"/>
    </source>
</evidence>
<feature type="domain" description="Peptidase M16 C-terminal" evidence="3">
    <location>
        <begin position="206"/>
        <end position="379"/>
    </location>
</feature>
<proteinExistence type="predicted"/>
<dbReference type="InterPro" id="IPR050361">
    <property type="entry name" value="MPP/UQCRC_Complex"/>
</dbReference>
<keyword evidence="1" id="KW-0732">Signal</keyword>
<evidence type="ECO:0000313" key="4">
    <source>
        <dbReference type="EMBL" id="KAA5545802.1"/>
    </source>
</evidence>
<feature type="domain" description="Peptidase M16 N-terminal" evidence="2">
    <location>
        <begin position="63"/>
        <end position="197"/>
    </location>
</feature>
<dbReference type="PANTHER" id="PTHR11851">
    <property type="entry name" value="METALLOPROTEASE"/>
    <property type="match status" value="1"/>
</dbReference>
<accession>A0A5M6DHQ7</accession>
<reference evidence="4 5" key="1">
    <citation type="submission" date="2019-09" db="EMBL/GenBank/DDBJ databases">
        <title>Genome sequence and assembly of Adhaeribacter sp.</title>
        <authorList>
            <person name="Chhetri G."/>
        </authorList>
    </citation>
    <scope>NUCLEOTIDE SEQUENCE [LARGE SCALE GENOMIC DNA]</scope>
    <source>
        <strain evidence="4 5">DK36</strain>
    </source>
</reference>
<dbReference type="RefSeq" id="WP_150088803.1">
    <property type="nucleotide sequence ID" value="NZ_VWSF01000008.1"/>
</dbReference>
<dbReference type="PANTHER" id="PTHR11851:SF224">
    <property type="entry name" value="PROCESSING PROTEASE"/>
    <property type="match status" value="1"/>
</dbReference>
<dbReference type="AlphaFoldDB" id="A0A5M6DHQ7"/>
<dbReference type="InterPro" id="IPR007863">
    <property type="entry name" value="Peptidase_M16_C"/>
</dbReference>
<protein>
    <submittedName>
        <fullName evidence="4">Insulinase family protein</fullName>
    </submittedName>
</protein>
<dbReference type="Pfam" id="PF00675">
    <property type="entry name" value="Peptidase_M16"/>
    <property type="match status" value="1"/>
</dbReference>
<dbReference type="GO" id="GO:0046872">
    <property type="term" value="F:metal ion binding"/>
    <property type="evidence" value="ECO:0007669"/>
    <property type="project" value="InterPro"/>
</dbReference>
<dbReference type="EMBL" id="VWSF01000008">
    <property type="protein sequence ID" value="KAA5545802.1"/>
    <property type="molecule type" value="Genomic_DNA"/>
</dbReference>
<evidence type="ECO:0000313" key="5">
    <source>
        <dbReference type="Proteomes" id="UP000323426"/>
    </source>
</evidence>
<feature type="signal peptide" evidence="1">
    <location>
        <begin position="1"/>
        <end position="22"/>
    </location>
</feature>